<reference evidence="2" key="2">
    <citation type="submission" date="2014-05" db="EMBL/GenBank/DDBJ databases">
        <title>The genome and life-stage specific transcriptomes of Globodera pallida elucidate key aspects of plant parasitism by a cyst nematode.</title>
        <authorList>
            <person name="Cotton J.A."/>
            <person name="Lilley C.J."/>
            <person name="Jones L.M."/>
            <person name="Kikuchi T."/>
            <person name="Reid A.J."/>
            <person name="Thorpe P."/>
            <person name="Tsai I.J."/>
            <person name="Beasley H."/>
            <person name="Blok V."/>
            <person name="Cock P.J.A."/>
            <person name="Van den Akker S.E."/>
            <person name="Holroyd N."/>
            <person name="Hunt M."/>
            <person name="Mantelin S."/>
            <person name="Naghra H."/>
            <person name="Pain A."/>
            <person name="Palomares-Rius J.E."/>
            <person name="Zarowiecki M."/>
            <person name="Berriman M."/>
            <person name="Jones J.T."/>
            <person name="Urwin P.E."/>
        </authorList>
    </citation>
    <scope>NUCLEOTIDE SEQUENCE [LARGE SCALE GENOMIC DNA]</scope>
    <source>
        <strain evidence="2">Lindley</strain>
    </source>
</reference>
<dbReference type="SUPFAM" id="SSF49899">
    <property type="entry name" value="Concanavalin A-like lectins/glucanases"/>
    <property type="match status" value="1"/>
</dbReference>
<accession>A0A183BUI5</accession>
<evidence type="ECO:0000313" key="3">
    <source>
        <dbReference type="WBParaSite" id="GPLIN_000427100"/>
    </source>
</evidence>
<dbReference type="PROSITE" id="PS50188">
    <property type="entry name" value="B302_SPRY"/>
    <property type="match status" value="1"/>
</dbReference>
<keyword evidence="2" id="KW-1185">Reference proteome</keyword>
<proteinExistence type="predicted"/>
<feature type="domain" description="B30.2/SPRY" evidence="1">
    <location>
        <begin position="36"/>
        <end position="230"/>
    </location>
</feature>
<dbReference type="AlphaFoldDB" id="A0A183BUI5"/>
<protein>
    <submittedName>
        <fullName evidence="3">B30.2/SPRY domain-containing protein</fullName>
    </submittedName>
</protein>
<evidence type="ECO:0000313" key="2">
    <source>
        <dbReference type="Proteomes" id="UP000050741"/>
    </source>
</evidence>
<dbReference type="PANTHER" id="PTHR12864">
    <property type="entry name" value="RAN BINDING PROTEIN 9-RELATED"/>
    <property type="match status" value="1"/>
</dbReference>
<name>A0A183BUI5_GLOPA</name>
<evidence type="ECO:0000259" key="1">
    <source>
        <dbReference type="PROSITE" id="PS50188"/>
    </source>
</evidence>
<dbReference type="InterPro" id="IPR044736">
    <property type="entry name" value="Gid1/RanBPM/SPLA_SPRY"/>
</dbReference>
<dbReference type="InterPro" id="IPR001870">
    <property type="entry name" value="B30.2/SPRY"/>
</dbReference>
<dbReference type="InterPro" id="IPR050618">
    <property type="entry name" value="Ubq-SigPath_Reg"/>
</dbReference>
<dbReference type="InterPro" id="IPR013320">
    <property type="entry name" value="ConA-like_dom_sf"/>
</dbReference>
<organism evidence="2 3">
    <name type="scientific">Globodera pallida</name>
    <name type="common">Potato cyst nematode worm</name>
    <name type="synonym">Heterodera pallida</name>
    <dbReference type="NCBI Taxonomy" id="36090"/>
    <lineage>
        <taxon>Eukaryota</taxon>
        <taxon>Metazoa</taxon>
        <taxon>Ecdysozoa</taxon>
        <taxon>Nematoda</taxon>
        <taxon>Chromadorea</taxon>
        <taxon>Rhabditida</taxon>
        <taxon>Tylenchina</taxon>
        <taxon>Tylenchomorpha</taxon>
        <taxon>Tylenchoidea</taxon>
        <taxon>Heteroderidae</taxon>
        <taxon>Heteroderinae</taxon>
        <taxon>Globodera</taxon>
    </lineage>
</organism>
<reference evidence="2" key="1">
    <citation type="submission" date="2013-12" db="EMBL/GenBank/DDBJ databases">
        <authorList>
            <person name="Aslett M."/>
        </authorList>
    </citation>
    <scope>NUCLEOTIDE SEQUENCE [LARGE SCALE GENOMIC DNA]</scope>
    <source>
        <strain evidence="2">Lindley</strain>
    </source>
</reference>
<dbReference type="Gene3D" id="2.60.120.920">
    <property type="match status" value="1"/>
</dbReference>
<dbReference type="WBParaSite" id="GPLIN_000427100">
    <property type="protein sequence ID" value="GPLIN_000427100"/>
    <property type="gene ID" value="GPLIN_000427100"/>
</dbReference>
<dbReference type="CDD" id="cd12885">
    <property type="entry name" value="SPRY_RanBP_like"/>
    <property type="match status" value="1"/>
</dbReference>
<dbReference type="SMART" id="SM00449">
    <property type="entry name" value="SPRY"/>
    <property type="match status" value="1"/>
</dbReference>
<dbReference type="InterPro" id="IPR003877">
    <property type="entry name" value="SPRY_dom"/>
</dbReference>
<reference evidence="3" key="3">
    <citation type="submission" date="2016-06" db="UniProtKB">
        <authorList>
            <consortium name="WormBaseParasite"/>
        </authorList>
    </citation>
    <scope>IDENTIFICATION</scope>
</reference>
<dbReference type="Pfam" id="PF00622">
    <property type="entry name" value="SPRY"/>
    <property type="match status" value="1"/>
</dbReference>
<sequence length="237" mass="26844">MANVQTQRRRRLPLELKCEVISALPFQHGRRILLLSQSIAKNCIGLVRKQKAQFENRWDSTACHDRLSLIGPEQLIVQRNGKDNWGWSGSVIAEKPIQKTPYFEVKILEKRGNIFIGLATKQMQLDYYWVGYHKGTYGYSSDGILLGHEVEGCYYHAANGRPLIFGPEFGIGDVVGCGVNLETRQMIYTKNGHRLDTANFFVDSAADLFPCVSLGMPGTKIEANFGPNFKFNRMRLK</sequence>
<dbReference type="Proteomes" id="UP000050741">
    <property type="component" value="Unassembled WGS sequence"/>
</dbReference>
<dbReference type="InterPro" id="IPR043136">
    <property type="entry name" value="B30.2/SPRY_sf"/>
</dbReference>